<dbReference type="Pfam" id="PF00076">
    <property type="entry name" value="RRM_1"/>
    <property type="match status" value="2"/>
</dbReference>
<dbReference type="GO" id="GO:0006397">
    <property type="term" value="P:mRNA processing"/>
    <property type="evidence" value="ECO:0007669"/>
    <property type="project" value="UniProtKB-KW"/>
</dbReference>
<dbReference type="FunFam" id="3.30.70.330:FF:000121">
    <property type="entry name" value="Splicing factor 3b subunit 4"/>
    <property type="match status" value="1"/>
</dbReference>
<organism evidence="13">
    <name type="scientific">Aplanochytrium stocchinoi</name>
    <dbReference type="NCBI Taxonomy" id="215587"/>
    <lineage>
        <taxon>Eukaryota</taxon>
        <taxon>Sar</taxon>
        <taxon>Stramenopiles</taxon>
        <taxon>Bigyra</taxon>
        <taxon>Labyrinthulomycetes</taxon>
        <taxon>Thraustochytrida</taxon>
        <taxon>Thraustochytriidae</taxon>
        <taxon>Aplanochytrium</taxon>
    </lineage>
</organism>
<gene>
    <name evidence="13" type="ORF">ASTO00021_LOCUS5099</name>
</gene>
<keyword evidence="3" id="KW-0507">mRNA processing</keyword>
<comment type="subcellular location">
    <subcellularLocation>
        <location evidence="1">Nucleus</location>
    </subcellularLocation>
</comment>
<evidence type="ECO:0000256" key="1">
    <source>
        <dbReference type="ARBA" id="ARBA00004123"/>
    </source>
</evidence>
<keyword evidence="8" id="KW-0539">Nucleus</keyword>
<evidence type="ECO:0000256" key="2">
    <source>
        <dbReference type="ARBA" id="ARBA00008363"/>
    </source>
</evidence>
<evidence type="ECO:0000256" key="3">
    <source>
        <dbReference type="ARBA" id="ARBA00022664"/>
    </source>
</evidence>
<evidence type="ECO:0000256" key="4">
    <source>
        <dbReference type="ARBA" id="ARBA00022728"/>
    </source>
</evidence>
<keyword evidence="7" id="KW-0508">mRNA splicing</keyword>
<evidence type="ECO:0000256" key="11">
    <source>
        <dbReference type="SAM" id="MobiDB-lite"/>
    </source>
</evidence>
<evidence type="ECO:0000256" key="10">
    <source>
        <dbReference type="PROSITE-ProRule" id="PRU00176"/>
    </source>
</evidence>
<keyword evidence="5" id="KW-0677">Repeat</keyword>
<evidence type="ECO:0000313" key="13">
    <source>
        <dbReference type="EMBL" id="CAE0434803.1"/>
    </source>
</evidence>
<reference evidence="13" key="1">
    <citation type="submission" date="2021-01" db="EMBL/GenBank/DDBJ databases">
        <authorList>
            <person name="Corre E."/>
            <person name="Pelletier E."/>
            <person name="Niang G."/>
            <person name="Scheremetjew M."/>
            <person name="Finn R."/>
            <person name="Kale V."/>
            <person name="Holt S."/>
            <person name="Cochrane G."/>
            <person name="Meng A."/>
            <person name="Brown T."/>
            <person name="Cohen L."/>
        </authorList>
    </citation>
    <scope>NUCLEOTIDE SEQUENCE</scope>
    <source>
        <strain evidence="13">GSBS06</strain>
    </source>
</reference>
<keyword evidence="6 10" id="KW-0694">RNA-binding</keyword>
<comment type="similarity">
    <text evidence="2">Belongs to the SF3B4 family.</text>
</comment>
<evidence type="ECO:0000256" key="6">
    <source>
        <dbReference type="ARBA" id="ARBA00022884"/>
    </source>
</evidence>
<dbReference type="GO" id="GO:0003723">
    <property type="term" value="F:RNA binding"/>
    <property type="evidence" value="ECO:0007669"/>
    <property type="project" value="UniProtKB-UniRule"/>
</dbReference>
<dbReference type="InterPro" id="IPR035979">
    <property type="entry name" value="RBD_domain_sf"/>
</dbReference>
<evidence type="ECO:0000259" key="12">
    <source>
        <dbReference type="PROSITE" id="PS50102"/>
    </source>
</evidence>
<dbReference type="EMBL" id="HBIN01006952">
    <property type="protein sequence ID" value="CAE0434803.1"/>
    <property type="molecule type" value="Transcribed_RNA"/>
</dbReference>
<evidence type="ECO:0000256" key="9">
    <source>
        <dbReference type="ARBA" id="ARBA00070533"/>
    </source>
</evidence>
<keyword evidence="4" id="KW-0747">Spliceosome</keyword>
<dbReference type="Gene3D" id="3.30.70.330">
    <property type="match status" value="2"/>
</dbReference>
<dbReference type="InterPro" id="IPR000504">
    <property type="entry name" value="RRM_dom"/>
</dbReference>
<dbReference type="PROSITE" id="PS50102">
    <property type="entry name" value="RRM"/>
    <property type="match status" value="2"/>
</dbReference>
<evidence type="ECO:0000256" key="5">
    <source>
        <dbReference type="ARBA" id="ARBA00022737"/>
    </source>
</evidence>
<proteinExistence type="inferred from homology"/>
<dbReference type="GO" id="GO:0048026">
    <property type="term" value="P:positive regulation of mRNA splicing, via spliceosome"/>
    <property type="evidence" value="ECO:0007669"/>
    <property type="project" value="TreeGrafter"/>
</dbReference>
<dbReference type="CDD" id="cd12334">
    <property type="entry name" value="RRM1_SF3B4"/>
    <property type="match status" value="1"/>
</dbReference>
<dbReference type="GO" id="GO:0005730">
    <property type="term" value="C:nucleolus"/>
    <property type="evidence" value="ECO:0007669"/>
    <property type="project" value="TreeGrafter"/>
</dbReference>
<dbReference type="PANTHER" id="PTHR48030:SF3">
    <property type="entry name" value="SPLICING FACTOR 3B SUBUNIT 4"/>
    <property type="match status" value="1"/>
</dbReference>
<evidence type="ECO:0000256" key="8">
    <source>
        <dbReference type="ARBA" id="ARBA00023242"/>
    </source>
</evidence>
<name>A0A7S3LLW2_9STRA</name>
<dbReference type="GO" id="GO:0071011">
    <property type="term" value="C:precatalytic spliceosome"/>
    <property type="evidence" value="ECO:0007669"/>
    <property type="project" value="TreeGrafter"/>
</dbReference>
<accession>A0A7S3LLW2</accession>
<dbReference type="SMART" id="SM00360">
    <property type="entry name" value="RRM"/>
    <property type="match status" value="2"/>
</dbReference>
<dbReference type="GO" id="GO:0008380">
    <property type="term" value="P:RNA splicing"/>
    <property type="evidence" value="ECO:0007669"/>
    <property type="project" value="UniProtKB-KW"/>
</dbReference>
<sequence length="310" mass="33888">MSAAIEQRNQDATVYVGNLDEKVTDELIWELFLQCGPVSNVHLPKDKVTGLHQAYGFVEFRYEHDSDYAMKIMNMIKLYGKTIKVNKASQNVKMLDIGANIFIGNLDESVDEKLLYDTFSAFGGITNTPKVMRDPETGVSKAFGFVNFDSFEASDLAIQCMNGQFLANKQIVVQYAYKKESQGERHGSQAERLLAAEMQHKPPSFRPHTMFSASNANGAPVGSAQQPLLRPLAPLAPLMHMHPPRPPMNMMPPRPPPGMTMGMAAPPPPMGMPPLAPTPPMGMPPPPPGMMQMGMPPPPPPPPGMAPPSN</sequence>
<protein>
    <recommendedName>
        <fullName evidence="9">Splicing factor 3B subunit 4</fullName>
    </recommendedName>
</protein>
<dbReference type="InterPro" id="IPR034158">
    <property type="entry name" value="SF3B4_RRM1"/>
</dbReference>
<feature type="region of interest" description="Disordered" evidence="11">
    <location>
        <begin position="271"/>
        <end position="310"/>
    </location>
</feature>
<dbReference type="PANTHER" id="PTHR48030">
    <property type="entry name" value="SPLICING FACTOR 3B SUBUNIT 4"/>
    <property type="match status" value="1"/>
</dbReference>
<dbReference type="InterPro" id="IPR034159">
    <property type="entry name" value="SF3B4_RRM2"/>
</dbReference>
<dbReference type="InterPro" id="IPR012677">
    <property type="entry name" value="Nucleotide-bd_a/b_plait_sf"/>
</dbReference>
<dbReference type="SUPFAM" id="SSF54928">
    <property type="entry name" value="RNA-binding domain, RBD"/>
    <property type="match status" value="1"/>
</dbReference>
<evidence type="ECO:0000256" key="7">
    <source>
        <dbReference type="ARBA" id="ARBA00023187"/>
    </source>
</evidence>
<dbReference type="AlphaFoldDB" id="A0A7S3LLW2"/>
<dbReference type="FunFam" id="3.30.70.330:FF:000059">
    <property type="entry name" value="splicing factor 3B subunit 4"/>
    <property type="match status" value="1"/>
</dbReference>
<feature type="domain" description="RRM" evidence="12">
    <location>
        <begin position="12"/>
        <end position="90"/>
    </location>
</feature>
<dbReference type="CDD" id="cd12335">
    <property type="entry name" value="RRM2_SF3B4"/>
    <property type="match status" value="1"/>
</dbReference>
<dbReference type="InterPro" id="IPR052084">
    <property type="entry name" value="SF3B4_spliceosome_assoc"/>
</dbReference>
<feature type="domain" description="RRM" evidence="12">
    <location>
        <begin position="99"/>
        <end position="178"/>
    </location>
</feature>